<dbReference type="Pfam" id="PF14584">
    <property type="entry name" value="DUF4446"/>
    <property type="match status" value="1"/>
</dbReference>
<accession>A0A9W6DG92</accession>
<feature type="coiled-coil region" evidence="1">
    <location>
        <begin position="57"/>
        <end position="94"/>
    </location>
</feature>
<keyword evidence="2" id="KW-0472">Membrane</keyword>
<dbReference type="EMBL" id="BRLB01000008">
    <property type="protein sequence ID" value="GKX30302.1"/>
    <property type="molecule type" value="Genomic_DNA"/>
</dbReference>
<dbReference type="Proteomes" id="UP001144256">
    <property type="component" value="Unassembled WGS sequence"/>
</dbReference>
<evidence type="ECO:0000256" key="2">
    <source>
        <dbReference type="SAM" id="Phobius"/>
    </source>
</evidence>
<name>A0A9W6DG92_9FIRM</name>
<evidence type="ECO:0000313" key="4">
    <source>
        <dbReference type="Proteomes" id="UP001144256"/>
    </source>
</evidence>
<gene>
    <name evidence="3" type="ORF">SH1V18_27820</name>
</gene>
<evidence type="ECO:0008006" key="5">
    <source>
        <dbReference type="Google" id="ProtNLM"/>
    </source>
</evidence>
<dbReference type="InterPro" id="IPR027981">
    <property type="entry name" value="DUF4446"/>
</dbReference>
<feature type="transmembrane region" description="Helical" evidence="2">
    <location>
        <begin position="12"/>
        <end position="32"/>
    </location>
</feature>
<proteinExistence type="predicted"/>
<keyword evidence="4" id="KW-1185">Reference proteome</keyword>
<evidence type="ECO:0000256" key="1">
    <source>
        <dbReference type="SAM" id="Coils"/>
    </source>
</evidence>
<keyword evidence="2" id="KW-0812">Transmembrane</keyword>
<evidence type="ECO:0000313" key="3">
    <source>
        <dbReference type="EMBL" id="GKX30302.1"/>
    </source>
</evidence>
<reference evidence="3" key="1">
    <citation type="submission" date="2022-06" db="EMBL/GenBank/DDBJ databases">
        <title>Vallitalea longa sp. nov., an anaerobic bacterium isolated from marine sediment.</title>
        <authorList>
            <person name="Hirano S."/>
            <person name="Terahara T."/>
            <person name="Mori K."/>
            <person name="Hamada M."/>
            <person name="Matsumoto R."/>
            <person name="Kobayashi T."/>
        </authorList>
    </citation>
    <scope>NUCLEOTIDE SEQUENCE</scope>
    <source>
        <strain evidence="3">SH18-1</strain>
    </source>
</reference>
<keyword evidence="2" id="KW-1133">Transmembrane helix</keyword>
<keyword evidence="1" id="KW-0175">Coiled coil</keyword>
<sequence>MEMLNYYIPNNISVIILVISGITLLLLILLIVNSIRIKKWKNKYYQFMNTKDDFNIEDVLQNNIKNIKELKDTLKEQKLEIRDLDKHVKQSIEKTAIVKYNAFDNMGGQLSFVLALLNQNDSGLLLNGMHSREGCYIYIKEIVNGKSNKVLSDEEKSALEDAINFNK</sequence>
<comment type="caution">
    <text evidence="3">The sequence shown here is derived from an EMBL/GenBank/DDBJ whole genome shotgun (WGS) entry which is preliminary data.</text>
</comment>
<protein>
    <recommendedName>
        <fullName evidence="5">DUF4446 family protein</fullName>
    </recommendedName>
</protein>
<dbReference type="AlphaFoldDB" id="A0A9W6DG92"/>
<organism evidence="3 4">
    <name type="scientific">Vallitalea longa</name>
    <dbReference type="NCBI Taxonomy" id="2936439"/>
    <lineage>
        <taxon>Bacteria</taxon>
        <taxon>Bacillati</taxon>
        <taxon>Bacillota</taxon>
        <taxon>Clostridia</taxon>
        <taxon>Lachnospirales</taxon>
        <taxon>Vallitaleaceae</taxon>
        <taxon>Vallitalea</taxon>
    </lineage>
</organism>
<dbReference type="RefSeq" id="WP_281816356.1">
    <property type="nucleotide sequence ID" value="NZ_BRLB01000008.1"/>
</dbReference>